<dbReference type="InterPro" id="IPR011576">
    <property type="entry name" value="Pyridox_Oxase_N"/>
</dbReference>
<name>A0ABU8RYX1_9SPHN</name>
<sequence>MNEQIDSVDKLEAVIGKRPPVVDLKVIDHLDETALRWLAASPLAFVTTGDAREIAITLAGGAPGFATGDRETLRLPLATIDDPALLRPGAAFASLFLAPGIGETLRINGTVTAIDADTALVRVEECYGHCAKALIRSDFWSAGRLDDAPATATGFVDAGRFLALATIDDNGHADLSPKGDPAGCMTRMDGAALWFADRPGNRRTDSFRNLIAQPRMAGALLIPGSMQIVILRGEALLTSDAAARERFTVRDKAPLLAVRIAEPGLELRASPALERAALWPAGEKAEGIDPARMFTAHVKLNKDKGLTARLGGLVMSIPGLMQKGLDSDYKNNLY</sequence>
<reference evidence="2 3" key="1">
    <citation type="submission" date="2024-03" db="EMBL/GenBank/DDBJ databases">
        <authorList>
            <person name="Jo J.-H."/>
        </authorList>
    </citation>
    <scope>NUCLEOTIDE SEQUENCE [LARGE SCALE GENOMIC DNA]</scope>
    <source>
        <strain evidence="2 3">PS1R-30</strain>
    </source>
</reference>
<evidence type="ECO:0000313" key="3">
    <source>
        <dbReference type="Proteomes" id="UP001361239"/>
    </source>
</evidence>
<evidence type="ECO:0000313" key="2">
    <source>
        <dbReference type="EMBL" id="MEJ5977947.1"/>
    </source>
</evidence>
<comment type="caution">
    <text evidence="2">The sequence shown here is derived from an EMBL/GenBank/DDBJ whole genome shotgun (WGS) entry which is preliminary data.</text>
</comment>
<gene>
    <name evidence="2" type="ORF">WG901_14955</name>
</gene>
<dbReference type="Gene3D" id="2.30.110.10">
    <property type="entry name" value="Electron Transport, Fmn-binding Protein, Chain A"/>
    <property type="match status" value="1"/>
</dbReference>
<accession>A0ABU8RYX1</accession>
<dbReference type="InterPro" id="IPR012349">
    <property type="entry name" value="Split_barrel_FMN-bd"/>
</dbReference>
<dbReference type="RefSeq" id="WP_339587894.1">
    <property type="nucleotide sequence ID" value="NZ_JBBHJZ010000003.1"/>
</dbReference>
<proteinExistence type="predicted"/>
<dbReference type="SUPFAM" id="SSF50475">
    <property type="entry name" value="FMN-binding split barrel"/>
    <property type="match status" value="1"/>
</dbReference>
<organism evidence="2 3">
    <name type="scientific">Novosphingobium anseongense</name>
    <dbReference type="NCBI Taxonomy" id="3133436"/>
    <lineage>
        <taxon>Bacteria</taxon>
        <taxon>Pseudomonadati</taxon>
        <taxon>Pseudomonadota</taxon>
        <taxon>Alphaproteobacteria</taxon>
        <taxon>Sphingomonadales</taxon>
        <taxon>Sphingomonadaceae</taxon>
        <taxon>Novosphingobium</taxon>
    </lineage>
</organism>
<evidence type="ECO:0000259" key="1">
    <source>
        <dbReference type="Pfam" id="PF01243"/>
    </source>
</evidence>
<protein>
    <submittedName>
        <fullName evidence="2">Pyridoxamine 5'-phosphate oxidase family protein</fullName>
    </submittedName>
</protein>
<dbReference type="PANTHER" id="PTHR42815:SF2">
    <property type="entry name" value="FAD-BINDING, PUTATIVE (AFU_ORTHOLOGUE AFUA_6G07600)-RELATED"/>
    <property type="match status" value="1"/>
</dbReference>
<keyword evidence="3" id="KW-1185">Reference proteome</keyword>
<dbReference type="EMBL" id="JBBHJZ010000003">
    <property type="protein sequence ID" value="MEJ5977947.1"/>
    <property type="molecule type" value="Genomic_DNA"/>
</dbReference>
<dbReference type="Proteomes" id="UP001361239">
    <property type="component" value="Unassembled WGS sequence"/>
</dbReference>
<feature type="domain" description="Pyridoxamine 5'-phosphate oxidase N-terminal" evidence="1">
    <location>
        <begin position="155"/>
        <end position="252"/>
    </location>
</feature>
<dbReference type="PANTHER" id="PTHR42815">
    <property type="entry name" value="FAD-BINDING, PUTATIVE (AFU_ORTHOLOGUE AFUA_6G07600)-RELATED"/>
    <property type="match status" value="1"/>
</dbReference>
<dbReference type="Pfam" id="PF01243">
    <property type="entry name" value="PNPOx_N"/>
    <property type="match status" value="1"/>
</dbReference>